<dbReference type="SUPFAM" id="SSF55248">
    <property type="entry name" value="PCD-like"/>
    <property type="match status" value="1"/>
</dbReference>
<evidence type="ECO:0000256" key="2">
    <source>
        <dbReference type="ARBA" id="ARBA00006472"/>
    </source>
</evidence>
<dbReference type="InterPro" id="IPR001533">
    <property type="entry name" value="Pterin_deHydtase"/>
</dbReference>
<gene>
    <name evidence="6" type="ORF">GCM10009533_57200</name>
</gene>
<name>A0ABN1DSY2_SACER</name>
<dbReference type="PANTHER" id="PTHR12599">
    <property type="entry name" value="PTERIN-4-ALPHA-CARBINOLAMINE DEHYDRATASE"/>
    <property type="match status" value="1"/>
</dbReference>
<evidence type="ECO:0000256" key="3">
    <source>
        <dbReference type="ARBA" id="ARBA00013252"/>
    </source>
</evidence>
<protein>
    <recommendedName>
        <fullName evidence="4">Putative pterin-4-alpha-carbinolamine dehydratase</fullName>
        <ecNumber evidence="3">4.2.1.96</ecNumber>
    </recommendedName>
</protein>
<reference evidence="6 7" key="1">
    <citation type="journal article" date="2019" name="Int. J. Syst. Evol. Microbiol.">
        <title>The Global Catalogue of Microorganisms (GCM) 10K type strain sequencing project: providing services to taxonomists for standard genome sequencing and annotation.</title>
        <authorList>
            <consortium name="The Broad Institute Genomics Platform"/>
            <consortium name="The Broad Institute Genome Sequencing Center for Infectious Disease"/>
            <person name="Wu L."/>
            <person name="Ma J."/>
        </authorList>
    </citation>
    <scope>NUCLEOTIDE SEQUENCE [LARGE SCALE GENOMIC DNA]</scope>
    <source>
        <strain evidence="6 7">JCM 10303</strain>
    </source>
</reference>
<evidence type="ECO:0000256" key="1">
    <source>
        <dbReference type="ARBA" id="ARBA00001554"/>
    </source>
</evidence>
<dbReference type="EMBL" id="BAAAGS010000054">
    <property type="protein sequence ID" value="GAA0551420.1"/>
    <property type="molecule type" value="Genomic_DNA"/>
</dbReference>
<organism evidence="6 7">
    <name type="scientific">Saccharopolyspora erythraea</name>
    <name type="common">Streptomyces erythraeus</name>
    <dbReference type="NCBI Taxonomy" id="1836"/>
    <lineage>
        <taxon>Bacteria</taxon>
        <taxon>Bacillati</taxon>
        <taxon>Actinomycetota</taxon>
        <taxon>Actinomycetes</taxon>
        <taxon>Pseudonocardiales</taxon>
        <taxon>Pseudonocardiaceae</taxon>
        <taxon>Saccharopolyspora</taxon>
    </lineage>
</organism>
<dbReference type="Proteomes" id="UP001500729">
    <property type="component" value="Unassembled WGS sequence"/>
</dbReference>
<comment type="caution">
    <text evidence="6">The sequence shown here is derived from an EMBL/GenBank/DDBJ whole genome shotgun (WGS) entry which is preliminary data.</text>
</comment>
<evidence type="ECO:0000256" key="5">
    <source>
        <dbReference type="ARBA" id="ARBA00023239"/>
    </source>
</evidence>
<dbReference type="Pfam" id="PF01329">
    <property type="entry name" value="Pterin_4a"/>
    <property type="match status" value="1"/>
</dbReference>
<dbReference type="CDD" id="cd00488">
    <property type="entry name" value="PCD_DCoH"/>
    <property type="match status" value="1"/>
</dbReference>
<proteinExistence type="inferred from homology"/>
<keyword evidence="7" id="KW-1185">Reference proteome</keyword>
<keyword evidence="5" id="KW-0456">Lyase</keyword>
<sequence length="102" mass="11536">MVDMAELLTDDQISSALEHLPEWRHEEGELTRSVELASFPQAIQVVNRIAEIAEQENHHPDIDVRWRNLTFHCVTHSKGGITQADVSMAQEIDSAIDAFQQS</sequence>
<dbReference type="Gene3D" id="3.30.1360.20">
    <property type="entry name" value="Transcriptional coactivator/pterin dehydratase"/>
    <property type="match status" value="1"/>
</dbReference>
<evidence type="ECO:0000313" key="7">
    <source>
        <dbReference type="Proteomes" id="UP001500729"/>
    </source>
</evidence>
<dbReference type="PANTHER" id="PTHR12599:SF0">
    <property type="entry name" value="PTERIN-4-ALPHA-CARBINOLAMINE DEHYDRATASE"/>
    <property type="match status" value="1"/>
</dbReference>
<comment type="catalytic activity">
    <reaction evidence="1">
        <text>(4aS,6R)-4a-hydroxy-L-erythro-5,6,7,8-tetrahydrobiopterin = (6R)-L-erythro-6,7-dihydrobiopterin + H2O</text>
        <dbReference type="Rhea" id="RHEA:11920"/>
        <dbReference type="ChEBI" id="CHEBI:15377"/>
        <dbReference type="ChEBI" id="CHEBI:15642"/>
        <dbReference type="ChEBI" id="CHEBI:43120"/>
        <dbReference type="EC" id="4.2.1.96"/>
    </reaction>
</comment>
<dbReference type="InterPro" id="IPR036428">
    <property type="entry name" value="PCD_sf"/>
</dbReference>
<evidence type="ECO:0000256" key="4">
    <source>
        <dbReference type="ARBA" id="ARBA00021735"/>
    </source>
</evidence>
<dbReference type="NCBIfam" id="NF002017">
    <property type="entry name" value="PRK00823.1-2"/>
    <property type="match status" value="1"/>
</dbReference>
<dbReference type="EC" id="4.2.1.96" evidence="3"/>
<evidence type="ECO:0000313" key="6">
    <source>
        <dbReference type="EMBL" id="GAA0551420.1"/>
    </source>
</evidence>
<accession>A0ABN1DSY2</accession>
<comment type="similarity">
    <text evidence="2">Belongs to the pterin-4-alpha-carbinolamine dehydratase family.</text>
</comment>